<feature type="compositionally biased region" description="Polar residues" evidence="1">
    <location>
        <begin position="24"/>
        <end position="33"/>
    </location>
</feature>
<evidence type="ECO:0000256" key="1">
    <source>
        <dbReference type="SAM" id="MobiDB-lite"/>
    </source>
</evidence>
<dbReference type="VEuPathDB" id="FungiDB:H310_03082"/>
<feature type="compositionally biased region" description="Acidic residues" evidence="1">
    <location>
        <begin position="39"/>
        <end position="49"/>
    </location>
</feature>
<proteinExistence type="predicted"/>
<dbReference type="GeneID" id="20080132"/>
<sequence length="98" mass="10321">MELADCGHLPRNTLPMPADDDESTGSSEDASVHSSGDEGSNESSDDSGSDETSSASEEGTAEIPYAKTDAPIKMRIPSLLDIGPEVTMVRDVEHLKSL</sequence>
<dbReference type="RefSeq" id="XP_008865057.1">
    <property type="nucleotide sequence ID" value="XM_008866835.1"/>
</dbReference>
<dbReference type="EMBL" id="KI913955">
    <property type="protein sequence ID" value="ETW06982.1"/>
    <property type="molecule type" value="Genomic_DNA"/>
</dbReference>
<accession>A0A024UMB0</accession>
<dbReference type="AlphaFoldDB" id="A0A024UMB0"/>
<organism evidence="2">
    <name type="scientific">Aphanomyces invadans</name>
    <dbReference type="NCBI Taxonomy" id="157072"/>
    <lineage>
        <taxon>Eukaryota</taxon>
        <taxon>Sar</taxon>
        <taxon>Stramenopiles</taxon>
        <taxon>Oomycota</taxon>
        <taxon>Saprolegniomycetes</taxon>
        <taxon>Saprolegniales</taxon>
        <taxon>Verrucalvaceae</taxon>
        <taxon>Aphanomyces</taxon>
    </lineage>
</organism>
<evidence type="ECO:0000313" key="2">
    <source>
        <dbReference type="EMBL" id="ETW06982.1"/>
    </source>
</evidence>
<feature type="compositionally biased region" description="Low complexity" evidence="1">
    <location>
        <begin position="50"/>
        <end position="62"/>
    </location>
</feature>
<reference evidence="2" key="1">
    <citation type="submission" date="2013-12" db="EMBL/GenBank/DDBJ databases">
        <title>The Genome Sequence of Aphanomyces invadans NJM9701.</title>
        <authorList>
            <consortium name="The Broad Institute Genomics Platform"/>
            <person name="Russ C."/>
            <person name="Tyler B."/>
            <person name="van West P."/>
            <person name="Dieguez-Uribeondo J."/>
            <person name="Young S.K."/>
            <person name="Zeng Q."/>
            <person name="Gargeya S."/>
            <person name="Fitzgerald M."/>
            <person name="Abouelleil A."/>
            <person name="Alvarado L."/>
            <person name="Chapman S.B."/>
            <person name="Gainer-Dewar J."/>
            <person name="Goldberg J."/>
            <person name="Griggs A."/>
            <person name="Gujja S."/>
            <person name="Hansen M."/>
            <person name="Howarth C."/>
            <person name="Imamovic A."/>
            <person name="Ireland A."/>
            <person name="Larimer J."/>
            <person name="McCowan C."/>
            <person name="Murphy C."/>
            <person name="Pearson M."/>
            <person name="Poon T.W."/>
            <person name="Priest M."/>
            <person name="Roberts A."/>
            <person name="Saif S."/>
            <person name="Shea T."/>
            <person name="Sykes S."/>
            <person name="Wortman J."/>
            <person name="Nusbaum C."/>
            <person name="Birren B."/>
        </authorList>
    </citation>
    <scope>NUCLEOTIDE SEQUENCE [LARGE SCALE GENOMIC DNA]</scope>
    <source>
        <strain evidence="2">NJM9701</strain>
    </source>
</reference>
<feature type="region of interest" description="Disordered" evidence="1">
    <location>
        <begin position="1"/>
        <end position="71"/>
    </location>
</feature>
<protein>
    <submittedName>
        <fullName evidence="2">Uncharacterized protein</fullName>
    </submittedName>
</protein>
<name>A0A024UMB0_9STRA</name>
<gene>
    <name evidence="2" type="ORF">H310_03082</name>
</gene>